<comment type="caution">
    <text evidence="1">The sequence shown here is derived from an EMBL/GenBank/DDBJ whole genome shotgun (WGS) entry which is preliminary data.</text>
</comment>
<reference evidence="1" key="1">
    <citation type="submission" date="2021-01" db="EMBL/GenBank/DDBJ databases">
        <authorList>
            <consortium name="Genoscope - CEA"/>
            <person name="William W."/>
        </authorList>
    </citation>
    <scope>NUCLEOTIDE SEQUENCE</scope>
</reference>
<sequence length="40" mass="4730">MRFVAAQYTTAKLMSQRDQCLIQNQRSTRLKSNLIQNCNR</sequence>
<dbReference type="AlphaFoldDB" id="A0A8S1JTL3"/>
<protein>
    <submittedName>
        <fullName evidence="1">Uncharacterized protein</fullName>
    </submittedName>
</protein>
<evidence type="ECO:0000313" key="1">
    <source>
        <dbReference type="EMBL" id="CAD8046052.1"/>
    </source>
</evidence>
<proteinExistence type="predicted"/>
<evidence type="ECO:0000313" key="2">
    <source>
        <dbReference type="Proteomes" id="UP000688137"/>
    </source>
</evidence>
<dbReference type="EMBL" id="CAJJDM010000007">
    <property type="protein sequence ID" value="CAD8046052.1"/>
    <property type="molecule type" value="Genomic_DNA"/>
</dbReference>
<accession>A0A8S1JTL3</accession>
<name>A0A8S1JTL3_PARPR</name>
<keyword evidence="2" id="KW-1185">Reference proteome</keyword>
<gene>
    <name evidence="1" type="ORF">PPRIM_AZ9-3.1.T0100159</name>
</gene>
<dbReference type="Proteomes" id="UP000688137">
    <property type="component" value="Unassembled WGS sequence"/>
</dbReference>
<organism evidence="1 2">
    <name type="scientific">Paramecium primaurelia</name>
    <dbReference type="NCBI Taxonomy" id="5886"/>
    <lineage>
        <taxon>Eukaryota</taxon>
        <taxon>Sar</taxon>
        <taxon>Alveolata</taxon>
        <taxon>Ciliophora</taxon>
        <taxon>Intramacronucleata</taxon>
        <taxon>Oligohymenophorea</taxon>
        <taxon>Peniculida</taxon>
        <taxon>Parameciidae</taxon>
        <taxon>Paramecium</taxon>
    </lineage>
</organism>